<organism evidence="2 3">
    <name type="scientific">Didymella exigua CBS 183.55</name>
    <dbReference type="NCBI Taxonomy" id="1150837"/>
    <lineage>
        <taxon>Eukaryota</taxon>
        <taxon>Fungi</taxon>
        <taxon>Dikarya</taxon>
        <taxon>Ascomycota</taxon>
        <taxon>Pezizomycotina</taxon>
        <taxon>Dothideomycetes</taxon>
        <taxon>Pleosporomycetidae</taxon>
        <taxon>Pleosporales</taxon>
        <taxon>Pleosporineae</taxon>
        <taxon>Didymellaceae</taxon>
        <taxon>Didymella</taxon>
    </lineage>
</organism>
<dbReference type="InterPro" id="IPR056632">
    <property type="entry name" value="DUF7730"/>
</dbReference>
<keyword evidence="3" id="KW-1185">Reference proteome</keyword>
<dbReference type="PANTHER" id="PTHR38790">
    <property type="entry name" value="2EXR DOMAIN-CONTAINING PROTEIN-RELATED"/>
    <property type="match status" value="1"/>
</dbReference>
<accession>A0A6A5S1W2</accession>
<dbReference type="AlphaFoldDB" id="A0A6A5S1W2"/>
<proteinExistence type="predicted"/>
<feature type="domain" description="DUF7730" evidence="1">
    <location>
        <begin position="82"/>
        <end position="202"/>
    </location>
</feature>
<sequence length="283" mass="31903">MAGAIHGVLQAMDNLANAPVSLTAWLVQSAPPRQHSPTAADLTPPKVVKRKRRLTLPLDDVAHEVPGRPKWFGKTVQQRTLEQLQSPLTRLPAELREQIWRHVILTNADRYDGKSGGVVQLEWRSTGSGRGRARSRGKLDTRPGVLGMLCSCRIVYSEAIDLLYCLPTFSFRHQNVETFLAFMCAIPQHRRNRIRFLDLRWLGVPKARSGLDPPVYQSTSQWSYRRISNIRALSRLPDKAVIEAEDELFDSTWVVNEILKGMEGLEKGGVNWGRVSTGCFARN</sequence>
<protein>
    <recommendedName>
        <fullName evidence="1">DUF7730 domain-containing protein</fullName>
    </recommendedName>
</protein>
<dbReference type="Proteomes" id="UP000800082">
    <property type="component" value="Unassembled WGS sequence"/>
</dbReference>
<dbReference type="EMBL" id="ML978957">
    <property type="protein sequence ID" value="KAF1933278.1"/>
    <property type="molecule type" value="Genomic_DNA"/>
</dbReference>
<name>A0A6A5S1W2_9PLEO</name>
<gene>
    <name evidence="2" type="ORF">M421DRAFT_415622</name>
</gene>
<dbReference type="OrthoDB" id="4757095at2759"/>
<dbReference type="RefSeq" id="XP_033453526.1">
    <property type="nucleotide sequence ID" value="XM_033590771.1"/>
</dbReference>
<evidence type="ECO:0000313" key="3">
    <source>
        <dbReference type="Proteomes" id="UP000800082"/>
    </source>
</evidence>
<reference evidence="2" key="1">
    <citation type="journal article" date="2020" name="Stud. Mycol.">
        <title>101 Dothideomycetes genomes: a test case for predicting lifestyles and emergence of pathogens.</title>
        <authorList>
            <person name="Haridas S."/>
            <person name="Albert R."/>
            <person name="Binder M."/>
            <person name="Bloem J."/>
            <person name="Labutti K."/>
            <person name="Salamov A."/>
            <person name="Andreopoulos B."/>
            <person name="Baker S."/>
            <person name="Barry K."/>
            <person name="Bills G."/>
            <person name="Bluhm B."/>
            <person name="Cannon C."/>
            <person name="Castanera R."/>
            <person name="Culley D."/>
            <person name="Daum C."/>
            <person name="Ezra D."/>
            <person name="Gonzalez J."/>
            <person name="Henrissat B."/>
            <person name="Kuo A."/>
            <person name="Liang C."/>
            <person name="Lipzen A."/>
            <person name="Lutzoni F."/>
            <person name="Magnuson J."/>
            <person name="Mondo S."/>
            <person name="Nolan M."/>
            <person name="Ohm R."/>
            <person name="Pangilinan J."/>
            <person name="Park H.-J."/>
            <person name="Ramirez L."/>
            <person name="Alfaro M."/>
            <person name="Sun H."/>
            <person name="Tritt A."/>
            <person name="Yoshinaga Y."/>
            <person name="Zwiers L.-H."/>
            <person name="Turgeon B."/>
            <person name="Goodwin S."/>
            <person name="Spatafora J."/>
            <person name="Crous P."/>
            <person name="Grigoriev I."/>
        </authorList>
    </citation>
    <scope>NUCLEOTIDE SEQUENCE</scope>
    <source>
        <strain evidence="2">CBS 183.55</strain>
    </source>
</reference>
<evidence type="ECO:0000313" key="2">
    <source>
        <dbReference type="EMBL" id="KAF1933278.1"/>
    </source>
</evidence>
<evidence type="ECO:0000259" key="1">
    <source>
        <dbReference type="Pfam" id="PF24864"/>
    </source>
</evidence>
<dbReference type="Pfam" id="PF24864">
    <property type="entry name" value="DUF7730"/>
    <property type="match status" value="1"/>
</dbReference>
<dbReference type="GeneID" id="54348439"/>